<reference evidence="1" key="1">
    <citation type="journal article" date="2016" name="Gigascience">
        <title>De novo construction of an expanded transcriptome assembly for the western tarnished plant bug, Lygus hesperus.</title>
        <authorList>
            <person name="Tassone E.E."/>
            <person name="Geib S.M."/>
            <person name="Hall B."/>
            <person name="Fabrick J.A."/>
            <person name="Brent C.S."/>
            <person name="Hull J.J."/>
        </authorList>
    </citation>
    <scope>NUCLEOTIDE SEQUENCE</scope>
</reference>
<feature type="non-terminal residue" evidence="1">
    <location>
        <position position="1"/>
    </location>
</feature>
<protein>
    <submittedName>
        <fullName evidence="1">Uncharacterized protein</fullName>
    </submittedName>
</protein>
<gene>
    <name evidence="1" type="ORF">g.31659</name>
</gene>
<sequence>IKYHDLRFPIREMHPKLPLSDHTPITGVAIASAIWPIRSVTAPNWPDILSMSPKNNKKYRNHNAEHRSLKTCPTPYPILFTQGKTISSSHIEQLRAGLQCHTLSSTVVGA</sequence>
<feature type="non-terminal residue" evidence="1">
    <location>
        <position position="110"/>
    </location>
</feature>
<evidence type="ECO:0000313" key="1">
    <source>
        <dbReference type="EMBL" id="JAP96836.1"/>
    </source>
</evidence>
<proteinExistence type="predicted"/>
<organism evidence="1">
    <name type="scientific">Lygus hesperus</name>
    <name type="common">Western plant bug</name>
    <dbReference type="NCBI Taxonomy" id="30085"/>
    <lineage>
        <taxon>Eukaryota</taxon>
        <taxon>Metazoa</taxon>
        <taxon>Ecdysozoa</taxon>
        <taxon>Arthropoda</taxon>
        <taxon>Hexapoda</taxon>
        <taxon>Insecta</taxon>
        <taxon>Pterygota</taxon>
        <taxon>Neoptera</taxon>
        <taxon>Paraneoptera</taxon>
        <taxon>Hemiptera</taxon>
        <taxon>Heteroptera</taxon>
        <taxon>Panheteroptera</taxon>
        <taxon>Cimicomorpha</taxon>
        <taxon>Miridae</taxon>
        <taxon>Mirini</taxon>
        <taxon>Lygus</taxon>
    </lineage>
</organism>
<dbReference type="AlphaFoldDB" id="A0A146KNE5"/>
<name>A0A146KNE5_LYGHE</name>
<dbReference type="EMBL" id="GDHC01021792">
    <property type="protein sequence ID" value="JAP96836.1"/>
    <property type="molecule type" value="Transcribed_RNA"/>
</dbReference>
<accession>A0A146KNE5</accession>